<feature type="transmembrane region" description="Helical" evidence="5">
    <location>
        <begin position="116"/>
        <end position="134"/>
    </location>
</feature>
<organism evidence="7 8">
    <name type="scientific">Cercophora newfieldiana</name>
    <dbReference type="NCBI Taxonomy" id="92897"/>
    <lineage>
        <taxon>Eukaryota</taxon>
        <taxon>Fungi</taxon>
        <taxon>Dikarya</taxon>
        <taxon>Ascomycota</taxon>
        <taxon>Pezizomycotina</taxon>
        <taxon>Sordariomycetes</taxon>
        <taxon>Sordariomycetidae</taxon>
        <taxon>Sordariales</taxon>
        <taxon>Lasiosphaeriaceae</taxon>
        <taxon>Cercophora</taxon>
    </lineage>
</organism>
<protein>
    <submittedName>
        <fullName evidence="7">Major facilitator superfamily domain-containing protein</fullName>
    </submittedName>
</protein>
<proteinExistence type="predicted"/>
<feature type="transmembrane region" description="Helical" evidence="5">
    <location>
        <begin position="481"/>
        <end position="502"/>
    </location>
</feature>
<feature type="transmembrane region" description="Helical" evidence="5">
    <location>
        <begin position="351"/>
        <end position="372"/>
    </location>
</feature>
<dbReference type="EMBL" id="JAULSV010000003">
    <property type="protein sequence ID" value="KAK0649799.1"/>
    <property type="molecule type" value="Genomic_DNA"/>
</dbReference>
<feature type="transmembrane region" description="Helical" evidence="5">
    <location>
        <begin position="446"/>
        <end position="466"/>
    </location>
</feature>
<accession>A0AA39YBX0</accession>
<sequence length="561" mass="61088">MDSTEERTEKKRRRTYRYKVIFGLFMPFTLQALDTTIIASALPFIAEDFGQIGQLNWIITSFNLTAAAFLPFWAQIADIYGRFATLLAGVVIISVGSAICTGAPTTAFGVLLLGRALQGVGAASINICVRTILADRVDLAEYAKNWTIFAVFSAVGFAIGPVAGGYLTKVSWRWCFGINLPVAAVAVLVMFLLLKGELLGPQPLPELEETEHGRKRLRDKETKTGRFLLRLATIDYGGQALFLWGLGLLVLAFTWAGGQYAWDSAGVVVPLVIGGVLTIAWLWYEYAMAPGRVMARNFPLQRAMIPWELIIQRDMGLLFFVNFCMGVAMFAVMYFMDLYFTLVREQSSEDAGISLLFFLAGMGPGAFSANFFMGAWPRQTQPTILLATVTASVGITVLAWATEAGKVSLVYGMMALTGYGVGLSFNPGSLHALAYFPSMTAPIQCLVTFANPFGGTVGLTLMSTVFSNKSGEGHSDQKSGIMWAFVSVIPIMWASVLAALLLGNVWIKPVKEGGHDVVHGAWMLSFVTGNRLEKTKMIRGELGAKGRLLGNGLEARMREDV</sequence>
<comment type="caution">
    <text evidence="7">The sequence shown here is derived from an EMBL/GenBank/DDBJ whole genome shotgun (WGS) entry which is preliminary data.</text>
</comment>
<dbReference type="Pfam" id="PF07690">
    <property type="entry name" value="MFS_1"/>
    <property type="match status" value="1"/>
</dbReference>
<feature type="transmembrane region" description="Helical" evidence="5">
    <location>
        <begin position="384"/>
        <end position="402"/>
    </location>
</feature>
<dbReference type="SUPFAM" id="SSF103473">
    <property type="entry name" value="MFS general substrate transporter"/>
    <property type="match status" value="1"/>
</dbReference>
<name>A0AA39YBX0_9PEZI</name>
<feature type="transmembrane region" description="Helical" evidence="5">
    <location>
        <begin position="264"/>
        <end position="284"/>
    </location>
</feature>
<dbReference type="GO" id="GO:0022857">
    <property type="term" value="F:transmembrane transporter activity"/>
    <property type="evidence" value="ECO:0007669"/>
    <property type="project" value="InterPro"/>
</dbReference>
<dbReference type="PROSITE" id="PS50850">
    <property type="entry name" value="MFS"/>
    <property type="match status" value="1"/>
</dbReference>
<evidence type="ECO:0000256" key="2">
    <source>
        <dbReference type="ARBA" id="ARBA00022692"/>
    </source>
</evidence>
<keyword evidence="2 5" id="KW-0812">Transmembrane</keyword>
<dbReference type="InterPro" id="IPR011701">
    <property type="entry name" value="MFS"/>
</dbReference>
<feature type="transmembrane region" description="Helical" evidence="5">
    <location>
        <begin position="20"/>
        <end position="45"/>
    </location>
</feature>
<dbReference type="Gene3D" id="1.20.1250.20">
    <property type="entry name" value="MFS general substrate transporter like domains"/>
    <property type="match status" value="1"/>
</dbReference>
<keyword evidence="8" id="KW-1185">Reference proteome</keyword>
<evidence type="ECO:0000256" key="4">
    <source>
        <dbReference type="ARBA" id="ARBA00023136"/>
    </source>
</evidence>
<keyword evidence="4 5" id="KW-0472">Membrane</keyword>
<feature type="transmembrane region" description="Helical" evidence="5">
    <location>
        <begin position="57"/>
        <end position="74"/>
    </location>
</feature>
<keyword evidence="3 5" id="KW-1133">Transmembrane helix</keyword>
<dbReference type="AlphaFoldDB" id="A0AA39YBX0"/>
<dbReference type="InterPro" id="IPR036259">
    <property type="entry name" value="MFS_trans_sf"/>
</dbReference>
<evidence type="ECO:0000313" key="8">
    <source>
        <dbReference type="Proteomes" id="UP001174936"/>
    </source>
</evidence>
<feature type="transmembrane region" description="Helical" evidence="5">
    <location>
        <begin position="317"/>
        <end position="336"/>
    </location>
</feature>
<evidence type="ECO:0000259" key="6">
    <source>
        <dbReference type="PROSITE" id="PS50850"/>
    </source>
</evidence>
<feature type="transmembrane region" description="Helical" evidence="5">
    <location>
        <begin position="174"/>
        <end position="194"/>
    </location>
</feature>
<feature type="domain" description="Major facilitator superfamily (MFS) profile" evidence="6">
    <location>
        <begin position="20"/>
        <end position="511"/>
    </location>
</feature>
<evidence type="ECO:0000256" key="5">
    <source>
        <dbReference type="SAM" id="Phobius"/>
    </source>
</evidence>
<dbReference type="Proteomes" id="UP001174936">
    <property type="component" value="Unassembled WGS sequence"/>
</dbReference>
<evidence type="ECO:0000313" key="7">
    <source>
        <dbReference type="EMBL" id="KAK0649799.1"/>
    </source>
</evidence>
<feature type="transmembrane region" description="Helical" evidence="5">
    <location>
        <begin position="240"/>
        <end position="258"/>
    </location>
</feature>
<evidence type="ECO:0000256" key="3">
    <source>
        <dbReference type="ARBA" id="ARBA00022989"/>
    </source>
</evidence>
<feature type="transmembrane region" description="Helical" evidence="5">
    <location>
        <begin position="408"/>
        <end position="425"/>
    </location>
</feature>
<feature type="transmembrane region" description="Helical" evidence="5">
    <location>
        <begin position="86"/>
        <end position="110"/>
    </location>
</feature>
<dbReference type="GO" id="GO:0005886">
    <property type="term" value="C:plasma membrane"/>
    <property type="evidence" value="ECO:0007669"/>
    <property type="project" value="TreeGrafter"/>
</dbReference>
<evidence type="ECO:0000256" key="1">
    <source>
        <dbReference type="ARBA" id="ARBA00004141"/>
    </source>
</evidence>
<gene>
    <name evidence="7" type="ORF">B0T16DRAFT_457176</name>
</gene>
<comment type="subcellular location">
    <subcellularLocation>
        <location evidence="1">Membrane</location>
        <topology evidence="1">Multi-pass membrane protein</topology>
    </subcellularLocation>
</comment>
<reference evidence="7" key="1">
    <citation type="submission" date="2023-06" db="EMBL/GenBank/DDBJ databases">
        <title>Genome-scale phylogeny and comparative genomics of the fungal order Sordariales.</title>
        <authorList>
            <consortium name="Lawrence Berkeley National Laboratory"/>
            <person name="Hensen N."/>
            <person name="Bonometti L."/>
            <person name="Westerberg I."/>
            <person name="Brannstrom I.O."/>
            <person name="Guillou S."/>
            <person name="Cros-Aarteil S."/>
            <person name="Calhoun S."/>
            <person name="Haridas S."/>
            <person name="Kuo A."/>
            <person name="Mondo S."/>
            <person name="Pangilinan J."/>
            <person name="Riley R."/>
            <person name="Labutti K."/>
            <person name="Andreopoulos B."/>
            <person name="Lipzen A."/>
            <person name="Chen C."/>
            <person name="Yanf M."/>
            <person name="Daum C."/>
            <person name="Ng V."/>
            <person name="Clum A."/>
            <person name="Steindorff A."/>
            <person name="Ohm R."/>
            <person name="Martin F."/>
            <person name="Silar P."/>
            <person name="Natvig D."/>
            <person name="Lalanne C."/>
            <person name="Gautier V."/>
            <person name="Ament-Velasquez S.L."/>
            <person name="Kruys A."/>
            <person name="Hutchinson M.I."/>
            <person name="Powell A.J."/>
            <person name="Barry K."/>
            <person name="Miller A.N."/>
            <person name="Grigoriev I.V."/>
            <person name="Debuchy R."/>
            <person name="Gladieux P."/>
            <person name="Thoren M.H."/>
            <person name="Johannesson H."/>
        </authorList>
    </citation>
    <scope>NUCLEOTIDE SEQUENCE</scope>
    <source>
        <strain evidence="7">SMH2532-1</strain>
    </source>
</reference>
<feature type="transmembrane region" description="Helical" evidence="5">
    <location>
        <begin position="146"/>
        <end position="168"/>
    </location>
</feature>
<dbReference type="PANTHER" id="PTHR23501:SF39">
    <property type="entry name" value="MULTIDRUG TRANSPORTER, PUTATIVE (AFU_ORTHOLOGUE AFUA_1G05010)-RELATED"/>
    <property type="match status" value="1"/>
</dbReference>
<dbReference type="PANTHER" id="PTHR23501">
    <property type="entry name" value="MAJOR FACILITATOR SUPERFAMILY"/>
    <property type="match status" value="1"/>
</dbReference>
<dbReference type="InterPro" id="IPR020846">
    <property type="entry name" value="MFS_dom"/>
</dbReference>